<protein>
    <recommendedName>
        <fullName evidence="1">BTB domain-containing protein</fullName>
    </recommendedName>
</protein>
<dbReference type="Proteomes" id="UP000193067">
    <property type="component" value="Unassembled WGS sequence"/>
</dbReference>
<dbReference type="SUPFAM" id="SSF54695">
    <property type="entry name" value="POZ domain"/>
    <property type="match status" value="1"/>
</dbReference>
<dbReference type="AlphaFoldDB" id="A0A1Y2I6P5"/>
<name>A0A1Y2I6P5_TRAC3</name>
<evidence type="ECO:0000313" key="2">
    <source>
        <dbReference type="EMBL" id="OSC96839.1"/>
    </source>
</evidence>
<feature type="domain" description="BTB" evidence="1">
    <location>
        <begin position="34"/>
        <end position="146"/>
    </location>
</feature>
<proteinExistence type="predicted"/>
<dbReference type="InterPro" id="IPR011333">
    <property type="entry name" value="SKP1/BTB/POZ_sf"/>
</dbReference>
<dbReference type="Gene3D" id="3.30.710.10">
    <property type="entry name" value="Potassium Channel Kv1.1, Chain A"/>
    <property type="match status" value="1"/>
</dbReference>
<dbReference type="InterPro" id="IPR000210">
    <property type="entry name" value="BTB/POZ_dom"/>
</dbReference>
<dbReference type="STRING" id="1353009.A0A1Y2I6P5"/>
<reference evidence="2 3" key="1">
    <citation type="journal article" date="2015" name="Biotechnol. Biofuels">
        <title>Enhanced degradation of softwood versus hardwood by the white-rot fungus Pycnoporus coccineus.</title>
        <authorList>
            <person name="Couturier M."/>
            <person name="Navarro D."/>
            <person name="Chevret D."/>
            <person name="Henrissat B."/>
            <person name="Piumi F."/>
            <person name="Ruiz-Duenas F.J."/>
            <person name="Martinez A.T."/>
            <person name="Grigoriev I.V."/>
            <person name="Riley R."/>
            <person name="Lipzen A."/>
            <person name="Berrin J.G."/>
            <person name="Master E.R."/>
            <person name="Rosso M.N."/>
        </authorList>
    </citation>
    <scope>NUCLEOTIDE SEQUENCE [LARGE SCALE GENOMIC DNA]</scope>
    <source>
        <strain evidence="2 3">BRFM310</strain>
    </source>
</reference>
<sequence length="266" mass="29551">MMRDDCSMLTSPESLKDLAGALPSPPVSPPAPVRDSEFYCRDIVFLVEGVLFKVSRRPFEDESNAFGSTFKLPAENGPLHAEGSSDAHPLPLLGVSAEEFRALLCVLFPLSYGARRSLTKEQWLSALKLADMWHFDEVRAKAVDELRRLVPRHAERVHLARVYRISGWVEPALKELVKQDALSADDLQFLGWGTAAKLLEIRENVIFRESCACSCNYCTHAHGALSHSAHALAGYRPATVTAASLRRSTDFSTHIREVFVEGVDLF</sequence>
<organism evidence="2 3">
    <name type="scientific">Trametes coccinea (strain BRFM310)</name>
    <name type="common">Pycnoporus coccineus</name>
    <dbReference type="NCBI Taxonomy" id="1353009"/>
    <lineage>
        <taxon>Eukaryota</taxon>
        <taxon>Fungi</taxon>
        <taxon>Dikarya</taxon>
        <taxon>Basidiomycota</taxon>
        <taxon>Agaricomycotina</taxon>
        <taxon>Agaricomycetes</taxon>
        <taxon>Polyporales</taxon>
        <taxon>Polyporaceae</taxon>
        <taxon>Trametes</taxon>
    </lineage>
</organism>
<accession>A0A1Y2I6P5</accession>
<dbReference type="Pfam" id="PF00651">
    <property type="entry name" value="BTB"/>
    <property type="match status" value="1"/>
</dbReference>
<evidence type="ECO:0000259" key="1">
    <source>
        <dbReference type="Pfam" id="PF00651"/>
    </source>
</evidence>
<dbReference type="EMBL" id="KZ084164">
    <property type="protein sequence ID" value="OSC96839.1"/>
    <property type="molecule type" value="Genomic_DNA"/>
</dbReference>
<keyword evidence="3" id="KW-1185">Reference proteome</keyword>
<evidence type="ECO:0000313" key="3">
    <source>
        <dbReference type="Proteomes" id="UP000193067"/>
    </source>
</evidence>
<gene>
    <name evidence="2" type="ORF">PYCCODRAFT_1399737</name>
</gene>
<dbReference type="OrthoDB" id="2367075at2759"/>